<keyword evidence="2" id="KW-0378">Hydrolase</keyword>
<dbReference type="GO" id="GO:0016787">
    <property type="term" value="F:hydrolase activity"/>
    <property type="evidence" value="ECO:0007669"/>
    <property type="project" value="UniProtKB-KW"/>
</dbReference>
<dbReference type="InParanoid" id="A0A517SKY6"/>
<feature type="domain" description="Nudix hydrolase" evidence="1">
    <location>
        <begin position="31"/>
        <end position="160"/>
    </location>
</feature>
<evidence type="ECO:0000313" key="3">
    <source>
        <dbReference type="Proteomes" id="UP000315700"/>
    </source>
</evidence>
<gene>
    <name evidence="2" type="ORF">Pan44_48430</name>
</gene>
<dbReference type="CDD" id="cd04692">
    <property type="entry name" value="NUDIX_Hydrolase"/>
    <property type="match status" value="1"/>
</dbReference>
<dbReference type="GO" id="GO:0005737">
    <property type="term" value="C:cytoplasm"/>
    <property type="evidence" value="ECO:0007669"/>
    <property type="project" value="TreeGrafter"/>
</dbReference>
<dbReference type="OrthoDB" id="9786032at2"/>
<dbReference type="Pfam" id="PF00293">
    <property type="entry name" value="NUDIX"/>
    <property type="match status" value="1"/>
</dbReference>
<evidence type="ECO:0000259" key="1">
    <source>
        <dbReference type="PROSITE" id="PS51462"/>
    </source>
</evidence>
<dbReference type="PROSITE" id="PS51462">
    <property type="entry name" value="NUDIX"/>
    <property type="match status" value="1"/>
</dbReference>
<dbReference type="Gene3D" id="3.90.79.10">
    <property type="entry name" value="Nucleoside Triphosphate Pyrophosphohydrolase"/>
    <property type="match status" value="1"/>
</dbReference>
<dbReference type="GO" id="GO:0004452">
    <property type="term" value="F:isopentenyl-diphosphate delta-isomerase activity"/>
    <property type="evidence" value="ECO:0007669"/>
    <property type="project" value="TreeGrafter"/>
</dbReference>
<evidence type="ECO:0000313" key="2">
    <source>
        <dbReference type="EMBL" id="QDT56783.1"/>
    </source>
</evidence>
<dbReference type="RefSeq" id="WP_145034209.1">
    <property type="nucleotide sequence ID" value="NZ_CP036271.1"/>
</dbReference>
<keyword evidence="3" id="KW-1185">Reference proteome</keyword>
<dbReference type="EC" id="3.6.1.-" evidence="2"/>
<dbReference type="KEGG" id="ccos:Pan44_48430"/>
<dbReference type="Proteomes" id="UP000315700">
    <property type="component" value="Chromosome"/>
</dbReference>
<dbReference type="InterPro" id="IPR000086">
    <property type="entry name" value="NUDIX_hydrolase_dom"/>
</dbReference>
<dbReference type="PANTHER" id="PTHR10885">
    <property type="entry name" value="ISOPENTENYL-DIPHOSPHATE DELTA-ISOMERASE"/>
    <property type="match status" value="1"/>
</dbReference>
<proteinExistence type="predicted"/>
<dbReference type="GO" id="GO:0009240">
    <property type="term" value="P:isopentenyl diphosphate biosynthetic process"/>
    <property type="evidence" value="ECO:0007669"/>
    <property type="project" value="TreeGrafter"/>
</dbReference>
<dbReference type="SUPFAM" id="SSF55811">
    <property type="entry name" value="Nudix"/>
    <property type="match status" value="1"/>
</dbReference>
<protein>
    <submittedName>
        <fullName evidence="2">Nudix hydrolase</fullName>
        <ecNumber evidence="2">3.6.1.-</ecNumber>
    </submittedName>
</protein>
<organism evidence="2 3">
    <name type="scientific">Caulifigura coniformis</name>
    <dbReference type="NCBI Taxonomy" id="2527983"/>
    <lineage>
        <taxon>Bacteria</taxon>
        <taxon>Pseudomonadati</taxon>
        <taxon>Planctomycetota</taxon>
        <taxon>Planctomycetia</taxon>
        <taxon>Planctomycetales</taxon>
        <taxon>Planctomycetaceae</taxon>
        <taxon>Caulifigura</taxon>
    </lineage>
</organism>
<dbReference type="AlphaFoldDB" id="A0A517SKY6"/>
<dbReference type="EMBL" id="CP036271">
    <property type="protein sequence ID" value="QDT56783.1"/>
    <property type="molecule type" value="Genomic_DNA"/>
</dbReference>
<dbReference type="InterPro" id="IPR015797">
    <property type="entry name" value="NUDIX_hydrolase-like_dom_sf"/>
</dbReference>
<reference evidence="2 3" key="1">
    <citation type="submission" date="2019-02" db="EMBL/GenBank/DDBJ databases">
        <title>Deep-cultivation of Planctomycetes and their phenomic and genomic characterization uncovers novel biology.</title>
        <authorList>
            <person name="Wiegand S."/>
            <person name="Jogler M."/>
            <person name="Boedeker C."/>
            <person name="Pinto D."/>
            <person name="Vollmers J."/>
            <person name="Rivas-Marin E."/>
            <person name="Kohn T."/>
            <person name="Peeters S.H."/>
            <person name="Heuer A."/>
            <person name="Rast P."/>
            <person name="Oberbeckmann S."/>
            <person name="Bunk B."/>
            <person name="Jeske O."/>
            <person name="Meyerdierks A."/>
            <person name="Storesund J.E."/>
            <person name="Kallscheuer N."/>
            <person name="Luecker S."/>
            <person name="Lage O.M."/>
            <person name="Pohl T."/>
            <person name="Merkel B.J."/>
            <person name="Hornburger P."/>
            <person name="Mueller R.-W."/>
            <person name="Bruemmer F."/>
            <person name="Labrenz M."/>
            <person name="Spormann A.M."/>
            <person name="Op den Camp H."/>
            <person name="Overmann J."/>
            <person name="Amann R."/>
            <person name="Jetten M.S.M."/>
            <person name="Mascher T."/>
            <person name="Medema M.H."/>
            <person name="Devos D.P."/>
            <person name="Kaster A.-K."/>
            <person name="Ovreas L."/>
            <person name="Rohde M."/>
            <person name="Galperin M.Y."/>
            <person name="Jogler C."/>
        </authorList>
    </citation>
    <scope>NUCLEOTIDE SEQUENCE [LARGE SCALE GENOMIC DNA]</scope>
    <source>
        <strain evidence="2 3">Pan44</strain>
    </source>
</reference>
<dbReference type="PANTHER" id="PTHR10885:SF20">
    <property type="entry name" value="NUDIX HYDROLASE DOMAIN-CONTAINING PROTEIN"/>
    <property type="match status" value="1"/>
</dbReference>
<dbReference type="FunCoup" id="A0A517SKY6">
    <property type="interactions" value="14"/>
</dbReference>
<name>A0A517SKY6_9PLAN</name>
<accession>A0A517SKY6</accession>
<sequence length="176" mass="20012">MAVSEEVFDVCDENDRVIATAPRSRVHAERLLHRAVHVFVFNSRGELLLQRRSATKDEAPLKLTSSCSGHLGAGEDYEQAAHREMQEEIELSGSLEFLHKFPATVETAYEHTVLYRLVSDSEPQPDPAEILRMETMSLAEAKQRMIDDPADFSSPLRVLLDWYVEHSQRSSTEESR</sequence>